<organism evidence="1 2">
    <name type="scientific">Candidatus Uhrbacteria bacterium CG10_big_fil_rev_8_21_14_0_10_48_16</name>
    <dbReference type="NCBI Taxonomy" id="1975038"/>
    <lineage>
        <taxon>Bacteria</taxon>
        <taxon>Candidatus Uhriibacteriota</taxon>
    </lineage>
</organism>
<protein>
    <submittedName>
        <fullName evidence="1">Uncharacterized protein</fullName>
    </submittedName>
</protein>
<reference evidence="2" key="1">
    <citation type="submission" date="2017-09" db="EMBL/GenBank/DDBJ databases">
        <title>Depth-based differentiation of microbial function through sediment-hosted aquifers and enrichment of novel symbionts in the deep terrestrial subsurface.</title>
        <authorList>
            <person name="Probst A.J."/>
            <person name="Ladd B."/>
            <person name="Jarett J.K."/>
            <person name="Geller-Mcgrath D.E."/>
            <person name="Sieber C.M.K."/>
            <person name="Emerson J.B."/>
            <person name="Anantharaman K."/>
            <person name="Thomas B.C."/>
            <person name="Malmstrom R."/>
            <person name="Stieglmeier M."/>
            <person name="Klingl A."/>
            <person name="Woyke T."/>
            <person name="Ryan C.M."/>
            <person name="Banfield J.F."/>
        </authorList>
    </citation>
    <scope>NUCLEOTIDE SEQUENCE [LARGE SCALE GENOMIC DNA]</scope>
</reference>
<dbReference type="EMBL" id="PFEU01000006">
    <property type="protein sequence ID" value="PJE77109.1"/>
    <property type="molecule type" value="Genomic_DNA"/>
</dbReference>
<evidence type="ECO:0000313" key="2">
    <source>
        <dbReference type="Proteomes" id="UP000231436"/>
    </source>
</evidence>
<sequence>MFPARKRAKKRLIARLVPTRRVEALSLQALLAVHVKLLHPLDDLGGPRGHPLLDGQDVERSIHFDVVGMALKHLTDESVVAHVGRREVLSCDQVEIREQERLDLGLRVLPPVVIELLGEGVDLLTREVLEVFEASVTDLDRALLPLDAHHHEHFRRGHRVTVRIVVGTPQGDSNSSDSEQCQKRQRMRLHRLLPCSSTNMMLRGGILP</sequence>
<evidence type="ECO:0000313" key="1">
    <source>
        <dbReference type="EMBL" id="PJE77109.1"/>
    </source>
</evidence>
<proteinExistence type="predicted"/>
<accession>A0A2M8LI34</accession>
<dbReference type="Proteomes" id="UP000231436">
    <property type="component" value="Unassembled WGS sequence"/>
</dbReference>
<comment type="caution">
    <text evidence="1">The sequence shown here is derived from an EMBL/GenBank/DDBJ whole genome shotgun (WGS) entry which is preliminary data.</text>
</comment>
<gene>
    <name evidence="1" type="ORF">COV05_00675</name>
</gene>
<name>A0A2M8LI34_9BACT</name>
<dbReference type="AlphaFoldDB" id="A0A2M8LI34"/>